<dbReference type="EMBL" id="JACBKZ010000007">
    <property type="protein sequence ID" value="KAF5946716.1"/>
    <property type="molecule type" value="Genomic_DNA"/>
</dbReference>
<dbReference type="Proteomes" id="UP000593564">
    <property type="component" value="Unassembled WGS sequence"/>
</dbReference>
<sequence length="204" mass="22726">MSINIHHYNVTITSITTIVTVAVAVSVAAVNTINVSASTTTAATTIRHPSTTTSFITVVIVTISTTIISLPPLHCWAGLLRYPLSWLHYMYCFCHVLRSLFASLALSSRQAPRSHSVPTQKSGLSFKCSLVCVYYVSKLQAWKIEFVVVELCLLEKNMYRLLFDDHINYVNVIEDILTFGNQFSVLPSNPKTAVAIMLHDYQVL</sequence>
<evidence type="ECO:0000313" key="3">
    <source>
        <dbReference type="Proteomes" id="UP000593564"/>
    </source>
</evidence>
<reference evidence="2 3" key="2">
    <citation type="submission" date="2020-07" db="EMBL/GenBank/DDBJ databases">
        <title>Genome assembly of wild tea tree DASZ reveals pedigree and selection history of tea varieties.</title>
        <authorList>
            <person name="Zhang W."/>
        </authorList>
    </citation>
    <scope>NUCLEOTIDE SEQUENCE [LARGE SCALE GENOMIC DNA]</scope>
    <source>
        <strain evidence="3">cv. G240</strain>
        <tissue evidence="2">Leaf</tissue>
    </source>
</reference>
<keyword evidence="1" id="KW-0812">Transmembrane</keyword>
<gene>
    <name evidence="2" type="ORF">HYC85_016944</name>
</gene>
<keyword evidence="3" id="KW-1185">Reference proteome</keyword>
<reference evidence="3" key="1">
    <citation type="journal article" date="2020" name="Nat. Commun.">
        <title>Genome assembly of wild tea tree DASZ reveals pedigree and selection history of tea varieties.</title>
        <authorList>
            <person name="Zhang W."/>
            <person name="Zhang Y."/>
            <person name="Qiu H."/>
            <person name="Guo Y."/>
            <person name="Wan H."/>
            <person name="Zhang X."/>
            <person name="Scossa F."/>
            <person name="Alseekh S."/>
            <person name="Zhang Q."/>
            <person name="Wang P."/>
            <person name="Xu L."/>
            <person name="Schmidt M.H."/>
            <person name="Jia X."/>
            <person name="Li D."/>
            <person name="Zhu A."/>
            <person name="Guo F."/>
            <person name="Chen W."/>
            <person name="Ni D."/>
            <person name="Usadel B."/>
            <person name="Fernie A.R."/>
            <person name="Wen W."/>
        </authorList>
    </citation>
    <scope>NUCLEOTIDE SEQUENCE [LARGE SCALE GENOMIC DNA]</scope>
    <source>
        <strain evidence="3">cv. G240</strain>
    </source>
</reference>
<keyword evidence="1" id="KW-0472">Membrane</keyword>
<evidence type="ECO:0000313" key="2">
    <source>
        <dbReference type="EMBL" id="KAF5946716.1"/>
    </source>
</evidence>
<accession>A0A7J7H4P1</accession>
<protein>
    <submittedName>
        <fullName evidence="2">Uncharacterized protein</fullName>
    </submittedName>
</protein>
<dbReference type="AlphaFoldDB" id="A0A7J7H4P1"/>
<comment type="caution">
    <text evidence="2">The sequence shown here is derived from an EMBL/GenBank/DDBJ whole genome shotgun (WGS) entry which is preliminary data.</text>
</comment>
<evidence type="ECO:0000256" key="1">
    <source>
        <dbReference type="SAM" id="Phobius"/>
    </source>
</evidence>
<proteinExistence type="predicted"/>
<organism evidence="2 3">
    <name type="scientific">Camellia sinensis</name>
    <name type="common">Tea plant</name>
    <name type="synonym">Thea sinensis</name>
    <dbReference type="NCBI Taxonomy" id="4442"/>
    <lineage>
        <taxon>Eukaryota</taxon>
        <taxon>Viridiplantae</taxon>
        <taxon>Streptophyta</taxon>
        <taxon>Embryophyta</taxon>
        <taxon>Tracheophyta</taxon>
        <taxon>Spermatophyta</taxon>
        <taxon>Magnoliopsida</taxon>
        <taxon>eudicotyledons</taxon>
        <taxon>Gunneridae</taxon>
        <taxon>Pentapetalae</taxon>
        <taxon>asterids</taxon>
        <taxon>Ericales</taxon>
        <taxon>Theaceae</taxon>
        <taxon>Camellia</taxon>
    </lineage>
</organism>
<feature type="transmembrane region" description="Helical" evidence="1">
    <location>
        <begin position="12"/>
        <end position="33"/>
    </location>
</feature>
<feature type="transmembrane region" description="Helical" evidence="1">
    <location>
        <begin position="54"/>
        <end position="74"/>
    </location>
</feature>
<name>A0A7J7H4P1_CAMSI</name>
<keyword evidence="1" id="KW-1133">Transmembrane helix</keyword>